<organism evidence="1 2">
    <name type="scientific">Portunus trituberculatus</name>
    <name type="common">Swimming crab</name>
    <name type="synonym">Neptunus trituberculatus</name>
    <dbReference type="NCBI Taxonomy" id="210409"/>
    <lineage>
        <taxon>Eukaryota</taxon>
        <taxon>Metazoa</taxon>
        <taxon>Ecdysozoa</taxon>
        <taxon>Arthropoda</taxon>
        <taxon>Crustacea</taxon>
        <taxon>Multicrustacea</taxon>
        <taxon>Malacostraca</taxon>
        <taxon>Eumalacostraca</taxon>
        <taxon>Eucarida</taxon>
        <taxon>Decapoda</taxon>
        <taxon>Pleocyemata</taxon>
        <taxon>Brachyura</taxon>
        <taxon>Eubrachyura</taxon>
        <taxon>Portunoidea</taxon>
        <taxon>Portunidae</taxon>
        <taxon>Portuninae</taxon>
        <taxon>Portunus</taxon>
    </lineage>
</organism>
<reference evidence="1 2" key="1">
    <citation type="submission" date="2019-05" db="EMBL/GenBank/DDBJ databases">
        <title>Another draft genome of Portunus trituberculatus and its Hox gene families provides insights of decapod evolution.</title>
        <authorList>
            <person name="Jeong J.-H."/>
            <person name="Song I."/>
            <person name="Kim S."/>
            <person name="Choi T."/>
            <person name="Kim D."/>
            <person name="Ryu S."/>
            <person name="Kim W."/>
        </authorList>
    </citation>
    <scope>NUCLEOTIDE SEQUENCE [LARGE SCALE GENOMIC DNA]</scope>
    <source>
        <tissue evidence="1">Muscle</tissue>
    </source>
</reference>
<name>A0A5B7E1E7_PORTR</name>
<keyword evidence="2" id="KW-1185">Reference proteome</keyword>
<dbReference type="Proteomes" id="UP000324222">
    <property type="component" value="Unassembled WGS sequence"/>
</dbReference>
<comment type="caution">
    <text evidence="1">The sequence shown here is derived from an EMBL/GenBank/DDBJ whole genome shotgun (WGS) entry which is preliminary data.</text>
</comment>
<evidence type="ECO:0000313" key="1">
    <source>
        <dbReference type="EMBL" id="MPC27229.1"/>
    </source>
</evidence>
<protein>
    <submittedName>
        <fullName evidence="1">Uncharacterized protein</fullName>
    </submittedName>
</protein>
<dbReference type="EMBL" id="VSRR010001711">
    <property type="protein sequence ID" value="MPC27229.1"/>
    <property type="molecule type" value="Genomic_DNA"/>
</dbReference>
<evidence type="ECO:0000313" key="2">
    <source>
        <dbReference type="Proteomes" id="UP000324222"/>
    </source>
</evidence>
<gene>
    <name evidence="1" type="ORF">E2C01_020397</name>
</gene>
<dbReference type="AlphaFoldDB" id="A0A5B7E1E7"/>
<accession>A0A5B7E1E7</accession>
<proteinExistence type="predicted"/>
<sequence>MAGQQSLKTKRILKGTGLAHQHSHTQAVAGADFPKAFLFFCSAGQRKQICSSIICSRYVSSGSPRPTPATPCLTALRVLLSTGRPPHAPGRMGITLISLYLS</sequence>